<dbReference type="InterPro" id="IPR050855">
    <property type="entry name" value="NDM-1-like"/>
</dbReference>
<evidence type="ECO:0000313" key="4">
    <source>
        <dbReference type="Proteomes" id="UP000494329"/>
    </source>
</evidence>
<keyword evidence="4" id="KW-1185">Reference proteome</keyword>
<reference evidence="3 4" key="1">
    <citation type="submission" date="2020-04" db="EMBL/GenBank/DDBJ databases">
        <authorList>
            <person name="De Canck E."/>
        </authorList>
    </citation>
    <scope>NUCLEOTIDE SEQUENCE [LARGE SCALE GENOMIC DNA]</scope>
    <source>
        <strain evidence="3 4">LMG 29739</strain>
    </source>
</reference>
<feature type="domain" description="Metallo-beta-lactamase" evidence="2">
    <location>
        <begin position="91"/>
        <end position="274"/>
    </location>
</feature>
<organism evidence="3 4">
    <name type="scientific">Paraburkholderia solisilvae</name>
    <dbReference type="NCBI Taxonomy" id="624376"/>
    <lineage>
        <taxon>Bacteria</taxon>
        <taxon>Pseudomonadati</taxon>
        <taxon>Pseudomonadota</taxon>
        <taxon>Betaproteobacteria</taxon>
        <taxon>Burkholderiales</taxon>
        <taxon>Burkholderiaceae</taxon>
        <taxon>Paraburkholderia</taxon>
    </lineage>
</organism>
<accession>A0A6J5DDN8</accession>
<dbReference type="AlphaFoldDB" id="A0A6J5DDN8"/>
<dbReference type="Proteomes" id="UP000494329">
    <property type="component" value="Unassembled WGS sequence"/>
</dbReference>
<proteinExistence type="inferred from homology"/>
<dbReference type="SUPFAM" id="SSF56281">
    <property type="entry name" value="Metallo-hydrolase/oxidoreductase"/>
    <property type="match status" value="1"/>
</dbReference>
<name>A0A6J5DDN8_9BURK</name>
<dbReference type="PANTHER" id="PTHR42951:SF4">
    <property type="entry name" value="ACYL-COENZYME A THIOESTERASE MBLAC2"/>
    <property type="match status" value="1"/>
</dbReference>
<dbReference type="CDD" id="cd16282">
    <property type="entry name" value="metallo-hydrolase-like_MBL-fold"/>
    <property type="match status" value="1"/>
</dbReference>
<evidence type="ECO:0000313" key="3">
    <source>
        <dbReference type="EMBL" id="CAB3752360.1"/>
    </source>
</evidence>
<sequence>MRGSRAKTHDAATHGIWKTQLRTGATWARWLRCAMRAVWFACCALPLCTPAAAQDAVQHGAPALQVTQLEPGLYVHRGQDNVATRENGGDIANIGFIVGSRCVAVIDTGGTAAEGRALRAAIRAVTPLPVCYVINTHMHPDHIFGNVAFTADHPQFVGSATLAEAEASHEESYMRVLRRELGALADGSEIVPPTLTVTGSTTLDLGNRVLRLQTWKTAHTNNDLTVYDEASGTLMAGDLLFVQCIPVIDGSVLGWLDDIAGIRAMNPRRIVPGHGPLDVPWRDALGAEEQYLARIVREVRAAIRQGQTMQQAVDTIGIDERGKWRLFDIYHRRNVTAAYAELEWEQ</sequence>
<dbReference type="SMART" id="SM00849">
    <property type="entry name" value="Lactamase_B"/>
    <property type="match status" value="1"/>
</dbReference>
<gene>
    <name evidence="3" type="ORF">LMG29739_01539</name>
</gene>
<dbReference type="EMBL" id="CADIKF010000008">
    <property type="protein sequence ID" value="CAB3752360.1"/>
    <property type="molecule type" value="Genomic_DNA"/>
</dbReference>
<dbReference type="Pfam" id="PF00753">
    <property type="entry name" value="Lactamase_B"/>
    <property type="match status" value="1"/>
</dbReference>
<comment type="similarity">
    <text evidence="1">Belongs to the metallo-beta-lactamase superfamily. Class-B beta-lactamase family.</text>
</comment>
<dbReference type="PANTHER" id="PTHR42951">
    <property type="entry name" value="METALLO-BETA-LACTAMASE DOMAIN-CONTAINING"/>
    <property type="match status" value="1"/>
</dbReference>
<dbReference type="InterPro" id="IPR001279">
    <property type="entry name" value="Metallo-B-lactamas"/>
</dbReference>
<dbReference type="NCBIfam" id="TIGR04559">
    <property type="entry name" value="SoxH_rel_PQQ_2"/>
    <property type="match status" value="1"/>
</dbReference>
<dbReference type="RefSeq" id="WP_246270138.1">
    <property type="nucleotide sequence ID" value="NZ_CADIKF010000008.1"/>
</dbReference>
<protein>
    <recommendedName>
        <fullName evidence="2">Metallo-beta-lactamase domain-containing protein</fullName>
    </recommendedName>
</protein>
<dbReference type="InterPro" id="IPR036866">
    <property type="entry name" value="RibonucZ/Hydroxyglut_hydro"/>
</dbReference>
<dbReference type="Gene3D" id="3.60.15.10">
    <property type="entry name" value="Ribonuclease Z/Hydroxyacylglutathione hydrolase-like"/>
    <property type="match status" value="1"/>
</dbReference>
<evidence type="ECO:0000256" key="1">
    <source>
        <dbReference type="ARBA" id="ARBA00005250"/>
    </source>
</evidence>
<evidence type="ECO:0000259" key="2">
    <source>
        <dbReference type="SMART" id="SM00849"/>
    </source>
</evidence>
<dbReference type="InterPro" id="IPR030829">
    <property type="entry name" value="SoxH-rel_PQQ_2"/>
</dbReference>
<dbReference type="GO" id="GO:0017001">
    <property type="term" value="P:antibiotic catabolic process"/>
    <property type="evidence" value="ECO:0007669"/>
    <property type="project" value="UniProtKB-ARBA"/>
</dbReference>